<feature type="domain" description="Acyl-CoA dehydrogenase/oxidase N-terminal" evidence="8">
    <location>
        <begin position="8"/>
        <end position="119"/>
    </location>
</feature>
<dbReference type="InterPro" id="IPR009075">
    <property type="entry name" value="AcylCo_DH/oxidase_C"/>
</dbReference>
<evidence type="ECO:0000259" key="6">
    <source>
        <dbReference type="Pfam" id="PF00441"/>
    </source>
</evidence>
<dbReference type="InterPro" id="IPR013786">
    <property type="entry name" value="AcylCoA_DH/ox_N"/>
</dbReference>
<dbReference type="SUPFAM" id="SSF47203">
    <property type="entry name" value="Acyl-CoA dehydrogenase C-terminal domain-like"/>
    <property type="match status" value="1"/>
</dbReference>
<dbReference type="Gene3D" id="1.10.540.10">
    <property type="entry name" value="Acyl-CoA dehydrogenase/oxidase, N-terminal domain"/>
    <property type="match status" value="1"/>
</dbReference>
<evidence type="ECO:0000256" key="2">
    <source>
        <dbReference type="ARBA" id="ARBA00009347"/>
    </source>
</evidence>
<dbReference type="SUPFAM" id="SSF56645">
    <property type="entry name" value="Acyl-CoA dehydrogenase NM domain-like"/>
    <property type="match status" value="1"/>
</dbReference>
<dbReference type="Pfam" id="PF02771">
    <property type="entry name" value="Acyl-CoA_dh_N"/>
    <property type="match status" value="1"/>
</dbReference>
<evidence type="ECO:0000259" key="8">
    <source>
        <dbReference type="Pfam" id="PF02771"/>
    </source>
</evidence>
<dbReference type="Gene3D" id="2.40.110.10">
    <property type="entry name" value="Butyryl-CoA Dehydrogenase, subunit A, domain 2"/>
    <property type="match status" value="1"/>
</dbReference>
<organism evidence="9 10">
    <name type="scientific">Kitasatospora paracochleata</name>
    <dbReference type="NCBI Taxonomy" id="58354"/>
    <lineage>
        <taxon>Bacteria</taxon>
        <taxon>Bacillati</taxon>
        <taxon>Actinomycetota</taxon>
        <taxon>Actinomycetes</taxon>
        <taxon>Kitasatosporales</taxon>
        <taxon>Streptomycetaceae</taxon>
        <taxon>Kitasatospora</taxon>
    </lineage>
</organism>
<keyword evidence="5 9" id="KW-0560">Oxidoreductase</keyword>
<dbReference type="Gene3D" id="1.20.140.10">
    <property type="entry name" value="Butyryl-CoA Dehydrogenase, subunit A, domain 3"/>
    <property type="match status" value="1"/>
</dbReference>
<dbReference type="PIRSF" id="PIRSF016578">
    <property type="entry name" value="HsaA"/>
    <property type="match status" value="1"/>
</dbReference>
<evidence type="ECO:0000256" key="3">
    <source>
        <dbReference type="ARBA" id="ARBA00022630"/>
    </source>
</evidence>
<feature type="domain" description="Acyl-CoA dehydrogenase/oxidase C-terminal" evidence="6">
    <location>
        <begin position="244"/>
        <end position="392"/>
    </location>
</feature>
<dbReference type="RefSeq" id="WP_253798048.1">
    <property type="nucleotide sequence ID" value="NZ_BAAAUB010000127.1"/>
</dbReference>
<comment type="caution">
    <text evidence="9">The sequence shown here is derived from an EMBL/GenBank/DDBJ whole genome shotgun (WGS) entry which is preliminary data.</text>
</comment>
<dbReference type="EMBL" id="JAMZDX010000003">
    <property type="protein sequence ID" value="MCP2310253.1"/>
    <property type="molecule type" value="Genomic_DNA"/>
</dbReference>
<dbReference type="Proteomes" id="UP001206483">
    <property type="component" value="Unassembled WGS sequence"/>
</dbReference>
<keyword evidence="10" id="KW-1185">Reference proteome</keyword>
<gene>
    <name evidence="9" type="ORF">FHR36_003386</name>
</gene>
<sequence length="396" mass="43472">MFGHRLSTEYEELRRTVAEFANDVVAPKIGEFYEQNEFPYEIVREMGRMGLFGLPFSEEYGGMGGDYFALGLVLEELARVDSSVAITLEAAVSLGAMPIYRFGTEEQKREWLPKLTSGEMLGAFGLTEPEGGSDAGATRTTARYDEATDEWVINGTKCFITNSGTEITGLVTVTALTEPLTRSGESDAKLSPTREISSIIVPTGTPGFTVSKKYSKVGWNASDTRELSFTDCRVPAANLLGQRGRGYAQFLRILDEGRIAIAALSTGLAQGCVDQSLSYAATRRAFGRPIGANQVIQFKIADMEMRAHNARLAWRDAASRLVHDEPFKKEAAIAKLYASEAAVDNAREATQIHGGYGFMNEYPVARFWRDCKILEIGEGTSEVQRMLIARELGMNS</sequence>
<dbReference type="EC" id="1.3.99.12" evidence="9"/>
<evidence type="ECO:0000259" key="7">
    <source>
        <dbReference type="Pfam" id="PF02770"/>
    </source>
</evidence>
<keyword evidence="4 5" id="KW-0274">FAD</keyword>
<accession>A0ABT1IYL8</accession>
<dbReference type="InterPro" id="IPR009100">
    <property type="entry name" value="AcylCoA_DH/oxidase_NM_dom_sf"/>
</dbReference>
<dbReference type="PANTHER" id="PTHR43884">
    <property type="entry name" value="ACYL-COA DEHYDROGENASE"/>
    <property type="match status" value="1"/>
</dbReference>
<dbReference type="InterPro" id="IPR037069">
    <property type="entry name" value="AcylCoA_DH/ox_N_sf"/>
</dbReference>
<evidence type="ECO:0000256" key="1">
    <source>
        <dbReference type="ARBA" id="ARBA00001974"/>
    </source>
</evidence>
<reference evidence="9 10" key="1">
    <citation type="submission" date="2022-06" db="EMBL/GenBank/DDBJ databases">
        <title>Sequencing the genomes of 1000 actinobacteria strains.</title>
        <authorList>
            <person name="Klenk H.-P."/>
        </authorList>
    </citation>
    <scope>NUCLEOTIDE SEQUENCE [LARGE SCALE GENOMIC DNA]</scope>
    <source>
        <strain evidence="9 10">DSM 41656</strain>
    </source>
</reference>
<dbReference type="Pfam" id="PF00441">
    <property type="entry name" value="Acyl-CoA_dh_1"/>
    <property type="match status" value="1"/>
</dbReference>
<name>A0ABT1IYL8_9ACTN</name>
<comment type="similarity">
    <text evidence="2 5">Belongs to the acyl-CoA dehydrogenase family.</text>
</comment>
<dbReference type="Pfam" id="PF02770">
    <property type="entry name" value="Acyl-CoA_dh_M"/>
    <property type="match status" value="1"/>
</dbReference>
<dbReference type="GO" id="GO:0016491">
    <property type="term" value="F:oxidoreductase activity"/>
    <property type="evidence" value="ECO:0007669"/>
    <property type="project" value="UniProtKB-KW"/>
</dbReference>
<protein>
    <submittedName>
        <fullName evidence="9">Short/branched chain acyl-CoA dehydrogenase</fullName>
        <ecNumber evidence="9">1.3.99.12</ecNumber>
    </submittedName>
</protein>
<dbReference type="InterPro" id="IPR006091">
    <property type="entry name" value="Acyl-CoA_Oxase/DH_mid-dom"/>
</dbReference>
<keyword evidence="3 5" id="KW-0285">Flavoprotein</keyword>
<evidence type="ECO:0000313" key="10">
    <source>
        <dbReference type="Proteomes" id="UP001206483"/>
    </source>
</evidence>
<dbReference type="InterPro" id="IPR036250">
    <property type="entry name" value="AcylCo_DH-like_C"/>
</dbReference>
<feature type="domain" description="Acyl-CoA oxidase/dehydrogenase middle" evidence="7">
    <location>
        <begin position="123"/>
        <end position="232"/>
    </location>
</feature>
<evidence type="ECO:0000256" key="4">
    <source>
        <dbReference type="ARBA" id="ARBA00022827"/>
    </source>
</evidence>
<comment type="cofactor">
    <cofactor evidence="1 5">
        <name>FAD</name>
        <dbReference type="ChEBI" id="CHEBI:57692"/>
    </cofactor>
</comment>
<dbReference type="PROSITE" id="PS00073">
    <property type="entry name" value="ACYL_COA_DH_2"/>
    <property type="match status" value="1"/>
</dbReference>
<dbReference type="InterPro" id="IPR046373">
    <property type="entry name" value="Acyl-CoA_Oxase/DH_mid-dom_sf"/>
</dbReference>
<dbReference type="InterPro" id="IPR006089">
    <property type="entry name" value="Acyl-CoA_DH_CS"/>
</dbReference>
<proteinExistence type="inferred from homology"/>
<evidence type="ECO:0000256" key="5">
    <source>
        <dbReference type="RuleBase" id="RU362125"/>
    </source>
</evidence>
<dbReference type="PANTHER" id="PTHR43884:SF12">
    <property type="entry name" value="ISOVALERYL-COA DEHYDROGENASE, MITOCHONDRIAL-RELATED"/>
    <property type="match status" value="1"/>
</dbReference>
<evidence type="ECO:0000313" key="9">
    <source>
        <dbReference type="EMBL" id="MCP2310253.1"/>
    </source>
</evidence>
<dbReference type="PROSITE" id="PS00072">
    <property type="entry name" value="ACYL_COA_DH_1"/>
    <property type="match status" value="1"/>
</dbReference>